<keyword evidence="1" id="KW-0560">Oxidoreductase</keyword>
<reference evidence="2" key="1">
    <citation type="submission" date="2020-01" db="EMBL/GenBank/DDBJ databases">
        <authorList>
            <consortium name="DOE Joint Genome Institute"/>
            <person name="Haridas S."/>
            <person name="Albert R."/>
            <person name="Binder M."/>
            <person name="Bloem J."/>
            <person name="Labutti K."/>
            <person name="Salamov A."/>
            <person name="Andreopoulos B."/>
            <person name="Baker S.E."/>
            <person name="Barry K."/>
            <person name="Bills G."/>
            <person name="Bluhm B.H."/>
            <person name="Cannon C."/>
            <person name="Castanera R."/>
            <person name="Culley D.E."/>
            <person name="Daum C."/>
            <person name="Ezra D."/>
            <person name="Gonzalez J.B."/>
            <person name="Henrissat B."/>
            <person name="Kuo A."/>
            <person name="Liang C."/>
            <person name="Lipzen A."/>
            <person name="Lutzoni F."/>
            <person name="Magnuson J."/>
            <person name="Mondo S."/>
            <person name="Nolan M."/>
            <person name="Ohm R."/>
            <person name="Pangilinan J."/>
            <person name="Park H.-J."/>
            <person name="Ramirez L."/>
            <person name="Alfaro M."/>
            <person name="Sun H."/>
            <person name="Tritt A."/>
            <person name="Yoshinaga Y."/>
            <person name="Zwiers L.-H."/>
            <person name="Turgeon B.G."/>
            <person name="Goodwin S.B."/>
            <person name="Spatafora J.W."/>
            <person name="Crous P.W."/>
            <person name="Grigoriev I.V."/>
        </authorList>
    </citation>
    <scope>NUCLEOTIDE SEQUENCE</scope>
    <source>
        <strain evidence="2">IPT5</strain>
    </source>
</reference>
<evidence type="ECO:0000256" key="1">
    <source>
        <dbReference type="ARBA" id="ARBA00023002"/>
    </source>
</evidence>
<dbReference type="Proteomes" id="UP000799423">
    <property type="component" value="Unassembled WGS sequence"/>
</dbReference>
<keyword evidence="3" id="KW-1185">Reference proteome</keyword>
<evidence type="ECO:0000313" key="3">
    <source>
        <dbReference type="Proteomes" id="UP000799423"/>
    </source>
</evidence>
<accession>A0A6A7BEC3</accession>
<organism evidence="2 3">
    <name type="scientific">Plenodomus tracheiphilus IPT5</name>
    <dbReference type="NCBI Taxonomy" id="1408161"/>
    <lineage>
        <taxon>Eukaryota</taxon>
        <taxon>Fungi</taxon>
        <taxon>Dikarya</taxon>
        <taxon>Ascomycota</taxon>
        <taxon>Pezizomycotina</taxon>
        <taxon>Dothideomycetes</taxon>
        <taxon>Pleosporomycetidae</taxon>
        <taxon>Pleosporales</taxon>
        <taxon>Pleosporineae</taxon>
        <taxon>Leptosphaeriaceae</taxon>
        <taxon>Plenodomus</taxon>
    </lineage>
</organism>
<dbReference type="GO" id="GO:0016491">
    <property type="term" value="F:oxidoreductase activity"/>
    <property type="evidence" value="ECO:0007669"/>
    <property type="project" value="UniProtKB-KW"/>
</dbReference>
<gene>
    <name evidence="2" type="ORF">T440DRAFT_516563</name>
</gene>
<name>A0A6A7BEC3_9PLEO</name>
<dbReference type="EMBL" id="MU006298">
    <property type="protein sequence ID" value="KAF2852729.1"/>
    <property type="molecule type" value="Genomic_DNA"/>
</dbReference>
<evidence type="ECO:0000313" key="2">
    <source>
        <dbReference type="EMBL" id="KAF2852729.1"/>
    </source>
</evidence>
<dbReference type="InterPro" id="IPR052228">
    <property type="entry name" value="Sec_Metab_Biosynth_Oxidored"/>
</dbReference>
<dbReference type="PANTHER" id="PTHR47534:SF3">
    <property type="entry name" value="ALCOHOL DEHYDROGENASE-LIKE C-TERMINAL DOMAIN-CONTAINING PROTEIN"/>
    <property type="match status" value="1"/>
</dbReference>
<proteinExistence type="predicted"/>
<dbReference type="OrthoDB" id="2898509at2759"/>
<protein>
    <submittedName>
        <fullName evidence="2">Uncharacterized protein</fullName>
    </submittedName>
</protein>
<dbReference type="PANTHER" id="PTHR47534">
    <property type="entry name" value="YALI0E05731P"/>
    <property type="match status" value="1"/>
</dbReference>
<sequence>MGIMNTPFFDRLAADPANSNISFIHNWPGSVETGKIYRHASAGGSTWTWLSFLKPIHWIMGHGEEEAGQRHLYIATTKRFGGRGIRGEDGKEEEEMSASGRTGSGLYILNYKCDVSYSEKALKALRAKGQQEVWDETMRILKPFL</sequence>
<dbReference type="AlphaFoldDB" id="A0A6A7BEC3"/>